<accession>A0A851ZGH1</accession>
<evidence type="ECO:0000256" key="2">
    <source>
        <dbReference type="ARBA" id="ARBA00022750"/>
    </source>
</evidence>
<proteinExistence type="predicted"/>
<dbReference type="EMBL" id="WBNJ01001214">
    <property type="protein sequence ID" value="NXD88459.1"/>
    <property type="molecule type" value="Genomic_DNA"/>
</dbReference>
<dbReference type="Gene3D" id="2.70.40.10">
    <property type="match status" value="1"/>
</dbReference>
<keyword evidence="3 5" id="KW-0378">Hydrolase</keyword>
<name>A0A851ZGH1_9AVES</name>
<sequence length="157" mass="16341">SGSAGVDLATAIDFTLTDTAVHCIPSNMTGPLGYDLCALLIGRSSVSRQGIFILPGVIDADYTGTILIMVYTLTPSVTIPKGACIAQLVPFESKVPQPGKTFRGNAGFGSTGAPEVLLALDIQKAKPEEIVEIVGPADEKIILKMRVDTGADITVIP</sequence>
<dbReference type="SUPFAM" id="SSF51283">
    <property type="entry name" value="dUTPase-like"/>
    <property type="match status" value="1"/>
</dbReference>
<dbReference type="PROSITE" id="PS50175">
    <property type="entry name" value="ASP_PROT_RETROV"/>
    <property type="match status" value="1"/>
</dbReference>
<feature type="non-terminal residue" evidence="5">
    <location>
        <position position="157"/>
    </location>
</feature>
<keyword evidence="2" id="KW-0064">Aspartyl protease</keyword>
<feature type="domain" description="Peptidase A2" evidence="4">
    <location>
        <begin position="143"/>
        <end position="157"/>
    </location>
</feature>
<evidence type="ECO:0000259" key="4">
    <source>
        <dbReference type="PROSITE" id="PS50175"/>
    </source>
</evidence>
<keyword evidence="1" id="KW-0645">Protease</keyword>
<evidence type="ECO:0000313" key="6">
    <source>
        <dbReference type="Proteomes" id="UP000648918"/>
    </source>
</evidence>
<feature type="non-terminal residue" evidence="5">
    <location>
        <position position="1"/>
    </location>
</feature>
<dbReference type="GO" id="GO:0004190">
    <property type="term" value="F:aspartic-type endopeptidase activity"/>
    <property type="evidence" value="ECO:0007669"/>
    <property type="project" value="UniProtKB-KW"/>
</dbReference>
<dbReference type="PANTHER" id="PTHR19422">
    <property type="entry name" value="GAG RETROVIRAL POLYPROTEIN"/>
    <property type="match status" value="1"/>
</dbReference>
<dbReference type="PANTHER" id="PTHR19422:SF123">
    <property type="entry name" value="RT1 CLASS I, LOCUS CE15"/>
    <property type="match status" value="1"/>
</dbReference>
<dbReference type="AlphaFoldDB" id="A0A851ZGH1"/>
<dbReference type="InterPro" id="IPR033704">
    <property type="entry name" value="dUTPase_trimeric"/>
</dbReference>
<keyword evidence="6" id="KW-1185">Reference proteome</keyword>
<reference evidence="5" key="1">
    <citation type="submission" date="2019-09" db="EMBL/GenBank/DDBJ databases">
        <title>Bird 10,000 Genomes (B10K) Project - Family phase.</title>
        <authorList>
            <person name="Zhang G."/>
        </authorList>
    </citation>
    <scope>NUCLEOTIDE SEQUENCE</scope>
    <source>
        <strain evidence="5">B10K-DU-024-03</strain>
        <tissue evidence="5">Muscle</tissue>
    </source>
</reference>
<dbReference type="InterPro" id="IPR051592">
    <property type="entry name" value="HERV-K_Pro_peptidase_A2"/>
</dbReference>
<evidence type="ECO:0000256" key="3">
    <source>
        <dbReference type="ARBA" id="ARBA00022801"/>
    </source>
</evidence>
<evidence type="ECO:0000256" key="1">
    <source>
        <dbReference type="ARBA" id="ARBA00022670"/>
    </source>
</evidence>
<protein>
    <submittedName>
        <fullName evidence="5">DUT nucleotidohydrolase</fullName>
    </submittedName>
</protein>
<organism evidence="5 6">
    <name type="scientific">Halcyon senegalensis</name>
    <dbReference type="NCBI Taxonomy" id="342381"/>
    <lineage>
        <taxon>Eukaryota</taxon>
        <taxon>Metazoa</taxon>
        <taxon>Chordata</taxon>
        <taxon>Craniata</taxon>
        <taxon>Vertebrata</taxon>
        <taxon>Euteleostomi</taxon>
        <taxon>Archelosauria</taxon>
        <taxon>Archosauria</taxon>
        <taxon>Dinosauria</taxon>
        <taxon>Saurischia</taxon>
        <taxon>Theropoda</taxon>
        <taxon>Coelurosauria</taxon>
        <taxon>Aves</taxon>
        <taxon>Neognathae</taxon>
        <taxon>Neoaves</taxon>
        <taxon>Telluraves</taxon>
        <taxon>Coraciimorphae</taxon>
        <taxon>Coraciiformes</taxon>
        <taxon>Alcedinidae</taxon>
        <taxon>Halcyon</taxon>
    </lineage>
</organism>
<dbReference type="InterPro" id="IPR029054">
    <property type="entry name" value="dUTPase-like"/>
</dbReference>
<comment type="caution">
    <text evidence="5">The sequence shown here is derived from an EMBL/GenBank/DDBJ whole genome shotgun (WGS) entry which is preliminary data.</text>
</comment>
<dbReference type="InterPro" id="IPR036157">
    <property type="entry name" value="dUTPase-like_sf"/>
</dbReference>
<dbReference type="GO" id="GO:0006508">
    <property type="term" value="P:proteolysis"/>
    <property type="evidence" value="ECO:0007669"/>
    <property type="project" value="UniProtKB-KW"/>
</dbReference>
<evidence type="ECO:0000313" key="5">
    <source>
        <dbReference type="EMBL" id="NXD88459.1"/>
    </source>
</evidence>
<gene>
    <name evidence="5" type="primary">Dut_1</name>
    <name evidence="5" type="ORF">HALSEN_R02887</name>
</gene>
<dbReference type="Proteomes" id="UP000648918">
    <property type="component" value="Unassembled WGS sequence"/>
</dbReference>
<dbReference type="OrthoDB" id="9900537at2759"/>
<dbReference type="CDD" id="cd07557">
    <property type="entry name" value="trimeric_dUTPase"/>
    <property type="match status" value="1"/>
</dbReference>
<dbReference type="Pfam" id="PF00692">
    <property type="entry name" value="dUTPase"/>
    <property type="match status" value="1"/>
</dbReference>
<dbReference type="InterPro" id="IPR001995">
    <property type="entry name" value="Peptidase_A2_cat"/>
</dbReference>